<reference evidence="2" key="2">
    <citation type="submission" date="2011-03" db="EMBL/GenBank/DDBJ databases">
        <title>The complete genome of Desulfobacca acetoxidans DSM 11109.</title>
        <authorList>
            <consortium name="US DOE Joint Genome Institute (JGI-PGF)"/>
            <person name="Lucas S."/>
            <person name="Copeland A."/>
            <person name="Lapidus A."/>
            <person name="Bruce D."/>
            <person name="Goodwin L."/>
            <person name="Pitluck S."/>
            <person name="Peters L."/>
            <person name="Kyrpides N."/>
            <person name="Mavromatis K."/>
            <person name="Ivanova N."/>
            <person name="Ovchinnikova G."/>
            <person name="Teshima H."/>
            <person name="Detter J.C."/>
            <person name="Han C."/>
            <person name="Land M."/>
            <person name="Hauser L."/>
            <person name="Markowitz V."/>
            <person name="Cheng J.-F."/>
            <person name="Hugenholtz P."/>
            <person name="Woyke T."/>
            <person name="Wu D."/>
            <person name="Spring S."/>
            <person name="Schueler E."/>
            <person name="Brambilla E."/>
            <person name="Klenk H.-P."/>
            <person name="Eisen J.A."/>
        </authorList>
    </citation>
    <scope>NUCLEOTIDE SEQUENCE [LARGE SCALE GENOMIC DNA]</scope>
    <source>
        <strain evidence="2">ATCC 700848 / DSM 11109 / ASRB2</strain>
    </source>
</reference>
<proteinExistence type="predicted"/>
<keyword evidence="2" id="KW-1185">Reference proteome</keyword>
<reference evidence="1 2" key="1">
    <citation type="journal article" date="2011" name="Stand. Genomic Sci.">
        <title>Complete genome sequence of the acetate-degrading sulfate reducer Desulfobacca acetoxidans type strain (ASRB2).</title>
        <authorList>
            <person name="Goker M."/>
            <person name="Teshima H."/>
            <person name="Lapidus A."/>
            <person name="Nolan M."/>
            <person name="Lucas S."/>
            <person name="Hammon N."/>
            <person name="Deshpande S."/>
            <person name="Cheng J.F."/>
            <person name="Tapia R."/>
            <person name="Han C."/>
            <person name="Goodwin L."/>
            <person name="Pitluck S."/>
            <person name="Huntemann M."/>
            <person name="Liolios K."/>
            <person name="Ivanova N."/>
            <person name="Pagani I."/>
            <person name="Mavromatis K."/>
            <person name="Ovchinikova G."/>
            <person name="Pati A."/>
            <person name="Chen A."/>
            <person name="Palaniappan K."/>
            <person name="Land M."/>
            <person name="Hauser L."/>
            <person name="Brambilla E.M."/>
            <person name="Rohde M."/>
            <person name="Spring S."/>
            <person name="Detter J.C."/>
            <person name="Woyke T."/>
            <person name="Bristow J."/>
            <person name="Eisen J.A."/>
            <person name="Markowitz V."/>
            <person name="Hugenholtz P."/>
            <person name="Kyrpides N.C."/>
            <person name="Klenk H.P."/>
        </authorList>
    </citation>
    <scope>NUCLEOTIDE SEQUENCE [LARGE SCALE GENOMIC DNA]</scope>
    <source>
        <strain evidence="2">ATCC 700848 / DSM 11109 / ASRB2</strain>
    </source>
</reference>
<dbReference type="HOGENOM" id="CLU_2583977_0_0_7"/>
<sequence length="80" mass="9056">MSMNIEKKRVLRVILDKGMVRGGELMLEAGLEPKDLVKEVQELVDDNIVFKTGKIDEKNIFSARFQVLPGDRASVKNLLK</sequence>
<dbReference type="RefSeq" id="WP_013705450.1">
    <property type="nucleotide sequence ID" value="NC_015388.1"/>
</dbReference>
<gene>
    <name evidence="1" type="ordered locus">Desac_0450</name>
</gene>
<name>F2NEZ7_DESAR</name>
<dbReference type="EMBL" id="CP002629">
    <property type="protein sequence ID" value="AEB08337.1"/>
    <property type="molecule type" value="Genomic_DNA"/>
</dbReference>
<dbReference type="AlphaFoldDB" id="F2NEZ7"/>
<evidence type="ECO:0000313" key="1">
    <source>
        <dbReference type="EMBL" id="AEB08337.1"/>
    </source>
</evidence>
<organism evidence="1 2">
    <name type="scientific">Desulfobacca acetoxidans (strain ATCC 700848 / DSM 11109 / ASRB2)</name>
    <dbReference type="NCBI Taxonomy" id="880072"/>
    <lineage>
        <taxon>Bacteria</taxon>
        <taxon>Pseudomonadati</taxon>
        <taxon>Thermodesulfobacteriota</taxon>
        <taxon>Desulfobaccia</taxon>
        <taxon>Desulfobaccales</taxon>
        <taxon>Desulfobaccaceae</taxon>
        <taxon>Desulfobacca</taxon>
    </lineage>
</organism>
<dbReference type="Proteomes" id="UP000000483">
    <property type="component" value="Chromosome"/>
</dbReference>
<dbReference type="KEGG" id="dao:Desac_0450"/>
<accession>F2NEZ7</accession>
<protein>
    <submittedName>
        <fullName evidence="1">Uncharacterized protein</fullName>
    </submittedName>
</protein>
<evidence type="ECO:0000313" key="2">
    <source>
        <dbReference type="Proteomes" id="UP000000483"/>
    </source>
</evidence>